<dbReference type="PANTHER" id="PTHR40072">
    <property type="entry name" value="MOLYBDOPTERIN-GUANINE DINUCLEOTIDE BIOSYNTHESIS ADAPTER PROTEIN-RELATED"/>
    <property type="match status" value="1"/>
</dbReference>
<dbReference type="OrthoDB" id="9804758at2"/>
<dbReference type="InterPro" id="IPR052539">
    <property type="entry name" value="MGD_biosynthesis_adapter"/>
</dbReference>
<dbReference type="SUPFAM" id="SSF52540">
    <property type="entry name" value="P-loop containing nucleoside triphosphate hydrolases"/>
    <property type="match status" value="1"/>
</dbReference>
<dbReference type="PANTHER" id="PTHR40072:SF1">
    <property type="entry name" value="MOLYBDOPTERIN-GUANINE DINUCLEOTIDE BIOSYNTHESIS ADAPTER PROTEIN"/>
    <property type="match status" value="1"/>
</dbReference>
<dbReference type="InterPro" id="IPR004435">
    <property type="entry name" value="MobB_dom"/>
</dbReference>
<evidence type="ECO:0000313" key="3">
    <source>
        <dbReference type="Proteomes" id="UP000033684"/>
    </source>
</evidence>
<protein>
    <submittedName>
        <fullName evidence="2">Molybdopterin-guanine dinucleotide biosynthesis protein B</fullName>
    </submittedName>
</protein>
<dbReference type="CDD" id="cd03116">
    <property type="entry name" value="MobB"/>
    <property type="match status" value="1"/>
</dbReference>
<feature type="domain" description="Molybdopterin-guanine dinucleotide biosynthesis protein B (MobB)" evidence="1">
    <location>
        <begin position="9"/>
        <end position="143"/>
    </location>
</feature>
<name>A0A0F3IJ95_9GAMM</name>
<accession>A0A0F3IJ95</accession>
<dbReference type="Proteomes" id="UP000033684">
    <property type="component" value="Unassembled WGS sequence"/>
</dbReference>
<dbReference type="PATRIC" id="fig|1632867.3.peg.5480"/>
<evidence type="ECO:0000313" key="2">
    <source>
        <dbReference type="EMBL" id="KJV06845.1"/>
    </source>
</evidence>
<gene>
    <name evidence="2" type="ORF">VZ94_08700</name>
</gene>
<dbReference type="EMBL" id="LAJX01000084">
    <property type="protein sequence ID" value="KJV06845.1"/>
    <property type="molecule type" value="Genomic_DNA"/>
</dbReference>
<dbReference type="RefSeq" id="WP_045778928.1">
    <property type="nucleotide sequence ID" value="NZ_LAJX01000084.1"/>
</dbReference>
<dbReference type="Gene3D" id="3.40.50.300">
    <property type="entry name" value="P-loop containing nucleotide triphosphate hydrolases"/>
    <property type="match status" value="1"/>
</dbReference>
<dbReference type="GO" id="GO:0005525">
    <property type="term" value="F:GTP binding"/>
    <property type="evidence" value="ECO:0007669"/>
    <property type="project" value="InterPro"/>
</dbReference>
<evidence type="ECO:0000259" key="1">
    <source>
        <dbReference type="Pfam" id="PF03205"/>
    </source>
</evidence>
<dbReference type="Pfam" id="PF03205">
    <property type="entry name" value="MobB"/>
    <property type="match status" value="1"/>
</dbReference>
<sequence>MSKVKIPTIGFSAASGVGKTTLLSTLLPLLTQQGLRVGLIKHSHHDFEIDKPGKDSYRLRKAGASPVLLISQYRSAFITERPFNAEPTLAEALKPFEQQQDLDLILIEGFHQAELPKIELHRAVLAQPLRYLDDASIIAVASDTVLTLPESLTLLDLNQPNSIAHFICQRFIRT</sequence>
<keyword evidence="3" id="KW-1185">Reference proteome</keyword>
<dbReference type="NCBIfam" id="TIGR00176">
    <property type="entry name" value="mobB"/>
    <property type="match status" value="1"/>
</dbReference>
<dbReference type="AlphaFoldDB" id="A0A0F3IJ95"/>
<proteinExistence type="predicted"/>
<reference evidence="3" key="1">
    <citation type="submission" date="2015-03" db="EMBL/GenBank/DDBJ databases">
        <title>Draft genome sequence of a novel methanotroph (Sn10-6) isolated from flooded ricefield rhizosphere in India.</title>
        <authorList>
            <person name="Pandit P.S."/>
            <person name="Pore S.D."/>
            <person name="Arora P."/>
            <person name="Kapse N.G."/>
            <person name="Dhakephalkar P.K."/>
            <person name="Rahalkar M.C."/>
        </authorList>
    </citation>
    <scope>NUCLEOTIDE SEQUENCE [LARGE SCALE GENOMIC DNA]</scope>
    <source>
        <strain evidence="3">Sn10-6</strain>
    </source>
</reference>
<dbReference type="InterPro" id="IPR027417">
    <property type="entry name" value="P-loop_NTPase"/>
</dbReference>
<reference evidence="2 3" key="2">
    <citation type="journal article" date="2016" name="Microb. Ecol.">
        <title>Genome Characteristics of a Novel Type I Methanotroph (Sn10-6) Isolated from a Flooded Indian Rice Field.</title>
        <authorList>
            <person name="Rahalkar M.C."/>
            <person name="Pandit P.S."/>
            <person name="Dhakephalkar P.K."/>
            <person name="Pore S."/>
            <person name="Arora P."/>
            <person name="Kapse N."/>
        </authorList>
    </citation>
    <scope>NUCLEOTIDE SEQUENCE [LARGE SCALE GENOMIC DNA]</scope>
    <source>
        <strain evidence="2 3">Sn10-6</strain>
    </source>
</reference>
<organism evidence="2 3">
    <name type="scientific">Methylocucumis oryzae</name>
    <dbReference type="NCBI Taxonomy" id="1632867"/>
    <lineage>
        <taxon>Bacteria</taxon>
        <taxon>Pseudomonadati</taxon>
        <taxon>Pseudomonadota</taxon>
        <taxon>Gammaproteobacteria</taxon>
        <taxon>Methylococcales</taxon>
        <taxon>Methylococcaceae</taxon>
        <taxon>Methylocucumis</taxon>
    </lineage>
</organism>
<comment type="caution">
    <text evidence="2">The sequence shown here is derived from an EMBL/GenBank/DDBJ whole genome shotgun (WGS) entry which is preliminary data.</text>
</comment>
<dbReference type="GO" id="GO:0006777">
    <property type="term" value="P:Mo-molybdopterin cofactor biosynthetic process"/>
    <property type="evidence" value="ECO:0007669"/>
    <property type="project" value="InterPro"/>
</dbReference>